<evidence type="ECO:0000256" key="8">
    <source>
        <dbReference type="ARBA" id="ARBA00034006"/>
    </source>
</evidence>
<evidence type="ECO:0000256" key="6">
    <source>
        <dbReference type="ARBA" id="ARBA00022927"/>
    </source>
</evidence>
<dbReference type="FunFam" id="3.40.50.12240:FF:000002">
    <property type="entry name" value="Flagellum-specific ATP synthase FliI"/>
    <property type="match status" value="1"/>
</dbReference>
<dbReference type="InterPro" id="IPR000194">
    <property type="entry name" value="ATPase_F1/V1/A1_a/bsu_nucl-bd"/>
</dbReference>
<proteinExistence type="predicted"/>
<keyword evidence="3" id="KW-0963">Cytoplasm</keyword>
<keyword evidence="4" id="KW-0547">Nucleotide-binding</keyword>
<evidence type="ECO:0000313" key="12">
    <source>
        <dbReference type="Proteomes" id="UP000823821"/>
    </source>
</evidence>
<sequence>MRLDPQACTRLLRASNPVRLYGKVNKVVGLVAEGSGLRAPLGAVCHMLPDDDAHGIAAEVVGFREGNLLFMPYGDMRGIRPGSRIRNTSLPPVFPVGPDSLGRAFDAFGTPLDSGPPVSSELCDSPLGTAEQGKADFEAQMAAQADFRPEWLEEARHQWQAELAPIYADPPSPLMRPRITDILDVGVRAINSLITLGKGQRVGIMAGSGVGKSTLMGMMARYTKADVNVIGLIGERGREVVEFMERDLGPAGMARSVLVIATSDQSPLVRMRAAYAATAVAEYFRDKGMDVLLMMDSVTRFAMAAREVGLAIGEPPTTKGYTPTVFAQLPKLLERAGRSARGTITGIYTVLVDGDDFNEPIADAVRSILDGHIVLTRDLADQGHFPAIDVLRSISRLRSDICTREDVVAGRVVTRHMSTFRRVEDMINIGAYARGSNAEIDEAIAKMPAINAFLRQDVGEPEFLDECMRKLRELAVSSHAPAAPSGPAAKGGGPAGLPLNPPGSQR</sequence>
<dbReference type="GO" id="GO:0030254">
    <property type="term" value="P:protein secretion by the type III secretion system"/>
    <property type="evidence" value="ECO:0007669"/>
    <property type="project" value="InterPro"/>
</dbReference>
<evidence type="ECO:0000313" key="11">
    <source>
        <dbReference type="EMBL" id="HJA79474.1"/>
    </source>
</evidence>
<reference evidence="11" key="2">
    <citation type="submission" date="2021-04" db="EMBL/GenBank/DDBJ databases">
        <authorList>
            <person name="Gilroy R."/>
        </authorList>
    </citation>
    <scope>NUCLEOTIDE SEQUENCE</scope>
    <source>
        <strain evidence="11">5032</strain>
    </source>
</reference>
<feature type="domain" description="AAA+ ATPase" evidence="10">
    <location>
        <begin position="198"/>
        <end position="379"/>
    </location>
</feature>
<dbReference type="PROSITE" id="PS00152">
    <property type="entry name" value="ATPASE_ALPHA_BETA"/>
    <property type="match status" value="1"/>
</dbReference>
<dbReference type="GO" id="GO:0030257">
    <property type="term" value="C:type III protein secretion system complex"/>
    <property type="evidence" value="ECO:0007669"/>
    <property type="project" value="InterPro"/>
</dbReference>
<keyword evidence="2" id="KW-0813">Transport</keyword>
<evidence type="ECO:0000256" key="1">
    <source>
        <dbReference type="ARBA" id="ARBA00004496"/>
    </source>
</evidence>
<dbReference type="GO" id="GO:0046933">
    <property type="term" value="F:proton-transporting ATP synthase activity, rotational mechanism"/>
    <property type="evidence" value="ECO:0007669"/>
    <property type="project" value="TreeGrafter"/>
</dbReference>
<keyword evidence="5" id="KW-0067">ATP-binding</keyword>
<comment type="catalytic activity">
    <reaction evidence="8">
        <text>ATP + H2O + cellular proteinSide 1 = ADP + phosphate + cellular proteinSide 2.</text>
        <dbReference type="EC" id="7.4.2.8"/>
    </reaction>
</comment>
<dbReference type="AlphaFoldDB" id="A0A9D2HPE0"/>
<comment type="subcellular location">
    <subcellularLocation>
        <location evidence="1">Cytoplasm</location>
    </subcellularLocation>
</comment>
<dbReference type="InterPro" id="IPR004100">
    <property type="entry name" value="ATPase_F1/V1/A1_a/bsu_N"/>
</dbReference>
<dbReference type="Proteomes" id="UP000823821">
    <property type="component" value="Unassembled WGS sequence"/>
</dbReference>
<dbReference type="GO" id="GO:0005524">
    <property type="term" value="F:ATP binding"/>
    <property type="evidence" value="ECO:0007669"/>
    <property type="project" value="UniProtKB-KW"/>
</dbReference>
<evidence type="ECO:0000256" key="3">
    <source>
        <dbReference type="ARBA" id="ARBA00022490"/>
    </source>
</evidence>
<evidence type="ECO:0000256" key="4">
    <source>
        <dbReference type="ARBA" id="ARBA00022741"/>
    </source>
</evidence>
<dbReference type="PANTHER" id="PTHR15184:SF9">
    <property type="entry name" value="SPI-1 TYPE 3 SECRETION SYSTEM ATPASE"/>
    <property type="match status" value="1"/>
</dbReference>
<dbReference type="GO" id="GO:0008564">
    <property type="term" value="F:protein-exporting ATPase activity"/>
    <property type="evidence" value="ECO:0007669"/>
    <property type="project" value="UniProtKB-EC"/>
</dbReference>
<dbReference type="Gene3D" id="3.40.50.12240">
    <property type="match status" value="2"/>
</dbReference>
<dbReference type="GO" id="GO:0016887">
    <property type="term" value="F:ATP hydrolysis activity"/>
    <property type="evidence" value="ECO:0007669"/>
    <property type="project" value="InterPro"/>
</dbReference>
<dbReference type="PANTHER" id="PTHR15184">
    <property type="entry name" value="ATP SYNTHASE"/>
    <property type="match status" value="1"/>
</dbReference>
<evidence type="ECO:0000256" key="5">
    <source>
        <dbReference type="ARBA" id="ARBA00022840"/>
    </source>
</evidence>
<dbReference type="GO" id="GO:0005737">
    <property type="term" value="C:cytoplasm"/>
    <property type="evidence" value="ECO:0007669"/>
    <property type="project" value="UniProtKB-SubCell"/>
</dbReference>
<evidence type="ECO:0000259" key="10">
    <source>
        <dbReference type="SMART" id="SM00382"/>
    </source>
</evidence>
<dbReference type="SMART" id="SM00382">
    <property type="entry name" value="AAA"/>
    <property type="match status" value="1"/>
</dbReference>
<dbReference type="Pfam" id="PF00006">
    <property type="entry name" value="ATP-synt_ab"/>
    <property type="match status" value="1"/>
</dbReference>
<dbReference type="CDD" id="cd01136">
    <property type="entry name" value="ATPase_flagellum-secretory_path_III"/>
    <property type="match status" value="1"/>
</dbReference>
<feature type="compositionally biased region" description="Low complexity" evidence="9">
    <location>
        <begin position="496"/>
        <end position="506"/>
    </location>
</feature>
<feature type="region of interest" description="Disordered" evidence="9">
    <location>
        <begin position="476"/>
        <end position="506"/>
    </location>
</feature>
<evidence type="ECO:0000256" key="9">
    <source>
        <dbReference type="SAM" id="MobiDB-lite"/>
    </source>
</evidence>
<dbReference type="Pfam" id="PF02874">
    <property type="entry name" value="ATP-synt_ab_N"/>
    <property type="match status" value="1"/>
</dbReference>
<dbReference type="InterPro" id="IPR020003">
    <property type="entry name" value="ATPase_a/bsu_AS"/>
</dbReference>
<dbReference type="Pfam" id="PF18269">
    <property type="entry name" value="T3SS_ATPase_C"/>
    <property type="match status" value="1"/>
</dbReference>
<dbReference type="NCBIfam" id="TIGR01026">
    <property type="entry name" value="fliI_yscN"/>
    <property type="match status" value="1"/>
</dbReference>
<dbReference type="InterPro" id="IPR003593">
    <property type="entry name" value="AAA+_ATPase"/>
</dbReference>
<evidence type="ECO:0000256" key="2">
    <source>
        <dbReference type="ARBA" id="ARBA00022448"/>
    </source>
</evidence>
<protein>
    <submittedName>
        <fullName evidence="11">FliI/YscN family ATPase</fullName>
    </submittedName>
</protein>
<dbReference type="InterPro" id="IPR005714">
    <property type="entry name" value="ATPase_T3SS_FliI/YscN"/>
</dbReference>
<keyword evidence="6" id="KW-0653">Protein transport</keyword>
<evidence type="ECO:0000256" key="7">
    <source>
        <dbReference type="ARBA" id="ARBA00022967"/>
    </source>
</evidence>
<name>A0A9D2HPE0_9BACT</name>
<dbReference type="InterPro" id="IPR050053">
    <property type="entry name" value="ATPase_alpha/beta_chains"/>
</dbReference>
<accession>A0A9D2HPE0</accession>
<dbReference type="CDD" id="cd18117">
    <property type="entry name" value="ATP-synt_flagellum-secretory_path_III_N"/>
    <property type="match status" value="1"/>
</dbReference>
<reference evidence="11" key="1">
    <citation type="journal article" date="2021" name="PeerJ">
        <title>Extensive microbial diversity within the chicken gut microbiome revealed by metagenomics and culture.</title>
        <authorList>
            <person name="Gilroy R."/>
            <person name="Ravi A."/>
            <person name="Getino M."/>
            <person name="Pursley I."/>
            <person name="Horton D.L."/>
            <person name="Alikhan N.F."/>
            <person name="Baker D."/>
            <person name="Gharbi K."/>
            <person name="Hall N."/>
            <person name="Watson M."/>
            <person name="Adriaenssens E.M."/>
            <person name="Foster-Nyarko E."/>
            <person name="Jarju S."/>
            <person name="Secka A."/>
            <person name="Antonio M."/>
            <person name="Oren A."/>
            <person name="Chaudhuri R.R."/>
            <person name="La Ragione R."/>
            <person name="Hildebrand F."/>
            <person name="Pallen M.J."/>
        </authorList>
    </citation>
    <scope>NUCLEOTIDE SEQUENCE</scope>
    <source>
        <strain evidence="11">5032</strain>
    </source>
</reference>
<dbReference type="EMBL" id="DWZD01000044">
    <property type="protein sequence ID" value="HJA79474.1"/>
    <property type="molecule type" value="Genomic_DNA"/>
</dbReference>
<gene>
    <name evidence="11" type="ORF">H9784_07925</name>
</gene>
<dbReference type="InterPro" id="IPR040627">
    <property type="entry name" value="T3SS_ATPase_C"/>
</dbReference>
<keyword evidence="7" id="KW-1278">Translocase</keyword>
<feature type="compositionally biased region" description="Low complexity" evidence="9">
    <location>
        <begin position="476"/>
        <end position="488"/>
    </location>
</feature>
<organism evidence="11 12">
    <name type="scientific">Candidatus Desulfovibrio intestinavium</name>
    <dbReference type="NCBI Taxonomy" id="2838534"/>
    <lineage>
        <taxon>Bacteria</taxon>
        <taxon>Pseudomonadati</taxon>
        <taxon>Thermodesulfobacteriota</taxon>
        <taxon>Desulfovibrionia</taxon>
        <taxon>Desulfovibrionales</taxon>
        <taxon>Desulfovibrionaceae</taxon>
        <taxon>Desulfovibrio</taxon>
    </lineage>
</organism>
<dbReference type="SUPFAM" id="SSF52540">
    <property type="entry name" value="P-loop containing nucleoside triphosphate hydrolases"/>
    <property type="match status" value="1"/>
</dbReference>
<comment type="caution">
    <text evidence="11">The sequence shown here is derived from an EMBL/GenBank/DDBJ whole genome shotgun (WGS) entry which is preliminary data.</text>
</comment>
<dbReference type="InterPro" id="IPR027417">
    <property type="entry name" value="P-loop_NTPase"/>
</dbReference>